<reference evidence="3 4" key="1">
    <citation type="submission" date="2019-04" db="EMBL/GenBank/DDBJ databases">
        <title>Kribbella sp. NEAU-THZ 27 nov., a novel actinomycete isolated from soil.</title>
        <authorList>
            <person name="Duan L."/>
        </authorList>
    </citation>
    <scope>NUCLEOTIDE SEQUENCE [LARGE SCALE GENOMIC DNA]</scope>
    <source>
        <strain evidence="4">NEAU-THZ27</strain>
    </source>
</reference>
<dbReference type="OrthoDB" id="3867729at2"/>
<accession>A0A4U3LV05</accession>
<evidence type="ECO:0000313" key="3">
    <source>
        <dbReference type="EMBL" id="TKK78596.1"/>
    </source>
</evidence>
<dbReference type="AlphaFoldDB" id="A0A4U3LV05"/>
<keyword evidence="2" id="KW-0472">Membrane</keyword>
<protein>
    <submittedName>
        <fullName evidence="3">Uncharacterized protein</fullName>
    </submittedName>
</protein>
<gene>
    <name evidence="3" type="ORF">FDA38_23070</name>
</gene>
<comment type="caution">
    <text evidence="3">The sequence shown here is derived from an EMBL/GenBank/DDBJ whole genome shotgun (WGS) entry which is preliminary data.</text>
</comment>
<keyword evidence="2" id="KW-1133">Transmembrane helix</keyword>
<evidence type="ECO:0000313" key="4">
    <source>
        <dbReference type="Proteomes" id="UP000305836"/>
    </source>
</evidence>
<feature type="compositionally biased region" description="Low complexity" evidence="1">
    <location>
        <begin position="155"/>
        <end position="169"/>
    </location>
</feature>
<name>A0A4U3LV05_9ACTN</name>
<sequence length="394" mass="41759">MLVAVPAGAEAATAQTPAERAREIATALTKDPVYIDPAYASALPEKLRADVRTKAKAVGYPIYTIILPLTPSDEFQGEESTVLTLVEDALRKPGLYVVVDGGDRFPWYEARDVPQVSEDKLQAARERALDDEGYDAGPTEVLARMYELLAAPGIPATTPRPTSSTPASTSDDEPGGHGWIVALSIVGGLVVLVLLGLVIGLRRRGSGARREKAFRIPPHVAATVAAERRRRLERDTTAGLTTLGTKLAALPTTGGPGLAHQQAALDDHAAAGKVLDSSTSLVDLVGAMVLLDKARREYDVAVTGRADAVPDLCAFNPLHGRSVGKPTQVEADGTTLTLPLCADCRRALKRGTAPASLPGDDGPYWYDDTLWARTFYGTTGDDLAAAVSRGELHR</sequence>
<feature type="region of interest" description="Disordered" evidence="1">
    <location>
        <begin position="153"/>
        <end position="174"/>
    </location>
</feature>
<evidence type="ECO:0000256" key="2">
    <source>
        <dbReference type="SAM" id="Phobius"/>
    </source>
</evidence>
<keyword evidence="2" id="KW-0812">Transmembrane</keyword>
<keyword evidence="4" id="KW-1185">Reference proteome</keyword>
<evidence type="ECO:0000256" key="1">
    <source>
        <dbReference type="SAM" id="MobiDB-lite"/>
    </source>
</evidence>
<dbReference type="Proteomes" id="UP000305836">
    <property type="component" value="Unassembled WGS sequence"/>
</dbReference>
<feature type="transmembrane region" description="Helical" evidence="2">
    <location>
        <begin position="179"/>
        <end position="201"/>
    </location>
</feature>
<organism evidence="3 4">
    <name type="scientific">Kribbella jiaozuonensis</name>
    <dbReference type="NCBI Taxonomy" id="2575441"/>
    <lineage>
        <taxon>Bacteria</taxon>
        <taxon>Bacillati</taxon>
        <taxon>Actinomycetota</taxon>
        <taxon>Actinomycetes</taxon>
        <taxon>Propionibacteriales</taxon>
        <taxon>Kribbellaceae</taxon>
        <taxon>Kribbella</taxon>
    </lineage>
</organism>
<proteinExistence type="predicted"/>
<dbReference type="EMBL" id="SZPZ01000003">
    <property type="protein sequence ID" value="TKK78596.1"/>
    <property type="molecule type" value="Genomic_DNA"/>
</dbReference>